<name>A0A0V8RTY3_PYROC</name>
<dbReference type="RefSeq" id="WP_058370200.1">
    <property type="nucleotide sequence ID" value="NZ_LNTB01000001.1"/>
</dbReference>
<evidence type="ECO:0000259" key="1">
    <source>
        <dbReference type="SMART" id="SM00849"/>
    </source>
</evidence>
<dbReference type="SMART" id="SM00849">
    <property type="entry name" value="Lactamase_B"/>
    <property type="match status" value="1"/>
</dbReference>
<dbReference type="EMBL" id="LNTB01000001">
    <property type="protein sequence ID" value="KSW11524.1"/>
    <property type="molecule type" value="Genomic_DNA"/>
</dbReference>
<sequence>MQSLRRIGGRAYLLPGSPNTVIVAGSSGAVVVDPGIGEGRGTAIQEALRGLGLGLEAVVLTHGHSDHLAAAPGLGGPVYAARLCRGLVESSVLRRLVVYGGLVTERLAAMPMVELRVDREVEPGEGLPEGLRSIPLPGHTPGHMGVVDEESRVVAAGDAVLGERVLARFGVPFAADLEGWVRSLERLRELAEEGYTIVPGHGPVARGRRAAAMVEANIAAVEKLRGWVLERLREKPLTLEKLTYMATVSLGSAEPTPRQLMLNRTALASLLAWLEREGLVEPETGEEGVVWRARGQQPR</sequence>
<dbReference type="STRING" id="2309.CF15_01410"/>
<proteinExistence type="predicted"/>
<comment type="caution">
    <text evidence="2">The sequence shown here is derived from an EMBL/GenBank/DDBJ whole genome shotgun (WGS) entry which is preliminary data.</text>
</comment>
<accession>A0A0V8RTY3</accession>
<evidence type="ECO:0000313" key="3">
    <source>
        <dbReference type="Proteomes" id="UP000053352"/>
    </source>
</evidence>
<feature type="domain" description="Metallo-beta-lactamase" evidence="1">
    <location>
        <begin position="17"/>
        <end position="201"/>
    </location>
</feature>
<evidence type="ECO:0000313" key="2">
    <source>
        <dbReference type="EMBL" id="KSW11524.1"/>
    </source>
</evidence>
<dbReference type="Gene3D" id="3.60.15.10">
    <property type="entry name" value="Ribonuclease Z/Hydroxyacylglutathione hydrolase-like"/>
    <property type="match status" value="1"/>
</dbReference>
<keyword evidence="3" id="KW-1185">Reference proteome</keyword>
<gene>
    <name evidence="2" type="ORF">CF15_01410</name>
</gene>
<dbReference type="InterPro" id="IPR036866">
    <property type="entry name" value="RibonucZ/Hydroxyglut_hydro"/>
</dbReference>
<organism evidence="2 3">
    <name type="scientific">Pyrodictium occultum</name>
    <dbReference type="NCBI Taxonomy" id="2309"/>
    <lineage>
        <taxon>Archaea</taxon>
        <taxon>Thermoproteota</taxon>
        <taxon>Thermoprotei</taxon>
        <taxon>Desulfurococcales</taxon>
        <taxon>Pyrodictiaceae</taxon>
        <taxon>Pyrodictium</taxon>
    </lineage>
</organism>
<dbReference type="PANTHER" id="PTHR42951">
    <property type="entry name" value="METALLO-BETA-LACTAMASE DOMAIN-CONTAINING"/>
    <property type="match status" value="1"/>
</dbReference>
<dbReference type="Pfam" id="PF00753">
    <property type="entry name" value="Lactamase_B"/>
    <property type="match status" value="1"/>
</dbReference>
<dbReference type="SUPFAM" id="SSF56281">
    <property type="entry name" value="Metallo-hydrolase/oxidoreductase"/>
    <property type="match status" value="1"/>
</dbReference>
<reference evidence="2 3" key="1">
    <citation type="submission" date="2015-11" db="EMBL/GenBank/DDBJ databases">
        <title>Genome sequence of Pyrodictium occultum PL-19, a marine hyperthermophilic archaeon isolated from Volcano, Italy.</title>
        <authorList>
            <person name="Utturkar S."/>
            <person name="Huber H."/>
            <person name="Leptihn S."/>
            <person name="Brown S."/>
            <person name="Stetter K.O."/>
            <person name="Podar M."/>
        </authorList>
    </citation>
    <scope>NUCLEOTIDE SEQUENCE [LARGE SCALE GENOMIC DNA]</scope>
    <source>
        <strain evidence="2 3">PL-19</strain>
    </source>
</reference>
<dbReference type="PANTHER" id="PTHR42951:SF14">
    <property type="entry name" value="METALLO-BETA-LACTAMASE SUPERFAMILY PROTEIN"/>
    <property type="match status" value="1"/>
</dbReference>
<dbReference type="InterPro" id="IPR001279">
    <property type="entry name" value="Metallo-B-lactamas"/>
</dbReference>
<protein>
    <recommendedName>
        <fullName evidence="1">Metallo-beta-lactamase domain-containing protein</fullName>
    </recommendedName>
</protein>
<dbReference type="Proteomes" id="UP000053352">
    <property type="component" value="Unassembled WGS sequence"/>
</dbReference>
<dbReference type="OrthoDB" id="15396at2157"/>
<dbReference type="InterPro" id="IPR050855">
    <property type="entry name" value="NDM-1-like"/>
</dbReference>
<dbReference type="AlphaFoldDB" id="A0A0V8RTY3"/>